<comment type="similarity">
    <text evidence="8">Belongs to the binding-protein-dependent transport system permease family.</text>
</comment>
<sequence>MTQRRWGVWAGAAGMAAAAALIFAWPVARLALSLPQTADLGPTLGPLWNSLWTSAVASALASLLGMGWAVVLSGAARKGRSVLHAISLLPLWTPPFIGAFALGDAYARAGLLDQIAHVYLSWLYGPWGVTAALAVHAAPMGYLSGLTALAAMNAELMWAARSCGAGWCQAFWAAFRPVALRPLFAAWALSFAFGLGDFGIPYELGEPSGFRTAATSIFASLSTGGTQGFGTAAWQSFELMALGAMAVAASRAILRFDPGLGTPSPGAAPLPPFRWPVRAISLAAFAVYVALTSGLPLAAMLLTALTRAYGLPPIPANWDVAGLFSAQGATWLVFAHTAALAAVTAAVIAGLGLLAAEAAPASRLARAAHLCLWFFYAAPGTAVAVAILVAYGHALYGTWWILGLAYVAKFYGFAEAIVAARANAAPEAWRAARACGAGPWRAYGAATWPSLWPAVRQVGLQALMCGLYEVTLAGLLYGPNTETLAVDVLSASEGGDMRTVAVLAVWMTAASFTLGLAALREPRRQKRKGANPLRIAVPAASLEEVRLG</sequence>
<dbReference type="Proteomes" id="UP000186156">
    <property type="component" value="Unassembled WGS sequence"/>
</dbReference>
<evidence type="ECO:0000256" key="2">
    <source>
        <dbReference type="ARBA" id="ARBA00022448"/>
    </source>
</evidence>
<feature type="transmembrane region" description="Helical" evidence="8">
    <location>
        <begin position="83"/>
        <end position="107"/>
    </location>
</feature>
<feature type="transmembrane region" description="Helical" evidence="8">
    <location>
        <begin position="47"/>
        <end position="71"/>
    </location>
</feature>
<evidence type="ECO:0000256" key="3">
    <source>
        <dbReference type="ARBA" id="ARBA00022475"/>
    </source>
</evidence>
<evidence type="ECO:0000256" key="8">
    <source>
        <dbReference type="RuleBase" id="RU363032"/>
    </source>
</evidence>
<keyword evidence="7 8" id="KW-0472">Membrane</keyword>
<protein>
    <submittedName>
        <fullName evidence="10">Iron(III) transport system permease protein</fullName>
    </submittedName>
</protein>
<feature type="transmembrane region" description="Helical" evidence="8">
    <location>
        <begin position="329"/>
        <end position="355"/>
    </location>
</feature>
<evidence type="ECO:0000313" key="11">
    <source>
        <dbReference type="Proteomes" id="UP000186156"/>
    </source>
</evidence>
<accession>A0A1N7MBV6</accession>
<dbReference type="AlphaFoldDB" id="A0A1N7MBV6"/>
<keyword evidence="5 8" id="KW-0812">Transmembrane</keyword>
<dbReference type="GO" id="GO:0055085">
    <property type="term" value="P:transmembrane transport"/>
    <property type="evidence" value="ECO:0007669"/>
    <property type="project" value="InterPro"/>
</dbReference>
<keyword evidence="11" id="KW-1185">Reference proteome</keyword>
<organism evidence="10 11">
    <name type="scientific">Alicyclobacillus vulcanalis</name>
    <dbReference type="NCBI Taxonomy" id="252246"/>
    <lineage>
        <taxon>Bacteria</taxon>
        <taxon>Bacillati</taxon>
        <taxon>Bacillota</taxon>
        <taxon>Bacilli</taxon>
        <taxon>Bacillales</taxon>
        <taxon>Alicyclobacillaceae</taxon>
        <taxon>Alicyclobacillus</taxon>
    </lineage>
</organism>
<dbReference type="PANTHER" id="PTHR43357">
    <property type="entry name" value="INNER MEMBRANE ABC TRANSPORTER PERMEASE PROTEIN YDCV"/>
    <property type="match status" value="1"/>
</dbReference>
<keyword evidence="6 8" id="KW-1133">Transmembrane helix</keyword>
<reference evidence="11" key="1">
    <citation type="submission" date="2017-01" db="EMBL/GenBank/DDBJ databases">
        <authorList>
            <person name="Varghese N."/>
            <person name="Submissions S."/>
        </authorList>
    </citation>
    <scope>NUCLEOTIDE SEQUENCE [LARGE SCALE GENOMIC DNA]</scope>
    <source>
        <strain evidence="11">DSM 16176</strain>
    </source>
</reference>
<dbReference type="CDD" id="cd06261">
    <property type="entry name" value="TM_PBP2"/>
    <property type="match status" value="1"/>
</dbReference>
<dbReference type="InterPro" id="IPR035906">
    <property type="entry name" value="MetI-like_sf"/>
</dbReference>
<dbReference type="Gene3D" id="1.10.3720.10">
    <property type="entry name" value="MetI-like"/>
    <property type="match status" value="2"/>
</dbReference>
<evidence type="ECO:0000256" key="7">
    <source>
        <dbReference type="ARBA" id="ARBA00023136"/>
    </source>
</evidence>
<feature type="transmembrane region" description="Helical" evidence="8">
    <location>
        <begin position="497"/>
        <end position="519"/>
    </location>
</feature>
<comment type="subcellular location">
    <subcellularLocation>
        <location evidence="1">Cell inner membrane</location>
        <topology evidence="1">Multi-pass membrane protein</topology>
    </subcellularLocation>
    <subcellularLocation>
        <location evidence="8">Cell membrane</location>
        <topology evidence="8">Multi-pass membrane protein</topology>
    </subcellularLocation>
</comment>
<feature type="transmembrane region" description="Helical" evidence="8">
    <location>
        <begin position="127"/>
        <end position="151"/>
    </location>
</feature>
<evidence type="ECO:0000256" key="1">
    <source>
        <dbReference type="ARBA" id="ARBA00004429"/>
    </source>
</evidence>
<feature type="transmembrane region" description="Helical" evidence="8">
    <location>
        <begin position="458"/>
        <end position="477"/>
    </location>
</feature>
<evidence type="ECO:0000256" key="6">
    <source>
        <dbReference type="ARBA" id="ARBA00022989"/>
    </source>
</evidence>
<feature type="domain" description="ABC transmembrane type-1" evidence="9">
    <location>
        <begin position="334"/>
        <end position="518"/>
    </location>
</feature>
<dbReference type="GO" id="GO:0005886">
    <property type="term" value="C:plasma membrane"/>
    <property type="evidence" value="ECO:0007669"/>
    <property type="project" value="UniProtKB-SubCell"/>
</dbReference>
<gene>
    <name evidence="10" type="ORF">SAMN05421799_10529</name>
</gene>
<evidence type="ECO:0000256" key="5">
    <source>
        <dbReference type="ARBA" id="ARBA00022692"/>
    </source>
</evidence>
<dbReference type="OrthoDB" id="9776648at2"/>
<feature type="transmembrane region" description="Helical" evidence="8">
    <location>
        <begin position="397"/>
        <end position="420"/>
    </location>
</feature>
<feature type="transmembrane region" description="Helical" evidence="8">
    <location>
        <begin position="282"/>
        <end position="309"/>
    </location>
</feature>
<dbReference type="RefSeq" id="WP_076346523.1">
    <property type="nucleotide sequence ID" value="NZ_FTOO01000005.1"/>
</dbReference>
<dbReference type="InterPro" id="IPR000515">
    <property type="entry name" value="MetI-like"/>
</dbReference>
<keyword evidence="4" id="KW-0997">Cell inner membrane</keyword>
<keyword evidence="2 8" id="KW-0813">Transport</keyword>
<dbReference type="Pfam" id="PF00528">
    <property type="entry name" value="BPD_transp_1"/>
    <property type="match status" value="1"/>
</dbReference>
<feature type="transmembrane region" description="Helical" evidence="8">
    <location>
        <begin position="7"/>
        <end position="27"/>
    </location>
</feature>
<dbReference type="SUPFAM" id="SSF161098">
    <property type="entry name" value="MetI-like"/>
    <property type="match status" value="2"/>
</dbReference>
<evidence type="ECO:0000256" key="4">
    <source>
        <dbReference type="ARBA" id="ARBA00022519"/>
    </source>
</evidence>
<keyword evidence="3" id="KW-1003">Cell membrane</keyword>
<feature type="transmembrane region" description="Helical" evidence="8">
    <location>
        <begin position="367"/>
        <end position="391"/>
    </location>
</feature>
<proteinExistence type="inferred from homology"/>
<dbReference type="EMBL" id="FTOO01000005">
    <property type="protein sequence ID" value="SIS83451.1"/>
    <property type="molecule type" value="Genomic_DNA"/>
</dbReference>
<dbReference type="PROSITE" id="PS50928">
    <property type="entry name" value="ABC_TM1"/>
    <property type="match status" value="2"/>
</dbReference>
<name>A0A1N7MBV6_9BACL</name>
<feature type="domain" description="ABC transmembrane type-1" evidence="9">
    <location>
        <begin position="47"/>
        <end position="250"/>
    </location>
</feature>
<dbReference type="STRING" id="252246.SAMN05421799_10529"/>
<dbReference type="PANTHER" id="PTHR43357:SF3">
    <property type="entry name" value="FE(3+)-TRANSPORT SYSTEM PERMEASE PROTEIN FBPB 2"/>
    <property type="match status" value="1"/>
</dbReference>
<evidence type="ECO:0000313" key="10">
    <source>
        <dbReference type="EMBL" id="SIS83451.1"/>
    </source>
</evidence>
<evidence type="ECO:0000259" key="9">
    <source>
        <dbReference type="PROSITE" id="PS50928"/>
    </source>
</evidence>